<feature type="non-terminal residue" evidence="4">
    <location>
        <position position="874"/>
    </location>
</feature>
<protein>
    <recommendedName>
        <fullName evidence="3">C2H2-type domain-containing protein</fullName>
    </recommendedName>
</protein>
<keyword evidence="1" id="KW-0863">Zinc-finger</keyword>
<feature type="domain" description="C2H2-type" evidence="3">
    <location>
        <begin position="5"/>
        <end position="33"/>
    </location>
</feature>
<sequence>MSDQHVCHCLCGRSFSGDGALALHKRTCKGSKRQIESVLGNLKGLWDAKKRRKNNTACSTVSISDLDETANISQTPPALANNLQAGVQVPPAERRTRRQNHNLPLRFRVPLPQPLPPVILPVDADPPVAPELTPPPAVPTSSIRSLLRQRFTTRRNIFGLFRRYFSPEPPSHDPEGFIGLQDLSSEEHSQRDKEQPPMNVAPGSLTVPAAFYPYPNESSFQLGDWYWTGTQKSQESFNRLVKIISSPTFRPEDIRSVSWNKINTTLASDPEGDSGIEWLDEVAGWKRTPIKISVPFHQRAKSRGPKEYVAGELFHRSLVSILREKLSNPEHAEGFHYEPFELFWQPGNQSTKTRVHGELYTSRAFARAHQELLSSEMEPDCNLPRAIAAMMFWSDATHLTSFGNAKLWPCYLFFGNETKYRRCKPSCHLCSHVAYFQVLPDSFKDFVSDHMGAKGISQKLMTHCRREMLHAQWEILLDEEFIQAYRHGIIMQCCDGVIRRIYPRIFTYSADYPEKVLLASIRDKGRCPCPRCLIPLTRVDKLGTVEDISQRKKLARVDDENKRGKVAKARDHIYRRNVAVDNDAVEELLKDQSLVPTDNAFSKLLAQFGFNIFLALVVDLMHEFELGVWRALFIHLIRILEAYNKSLVAEMDRRFRLVPTFGRDTIRRFSSNMSELKKLAARDYEDLLQCAIPVFDGLLPEPYNTTILKLIFTCNQWHSLAKLRMHTDPTLDILDSVTIRLGREFRAFSKNTCPAFKTKELKREAAARKKRQLKKSLQAARSQQPSGESCSSEIQDGQLQKTFNLLTVKYHFLGDHVDLIREFGTNDSHSTEPGELEHRTPKARFPRTSRKFFVGQLADIDRRETRLRRIRARL</sequence>
<gene>
    <name evidence="4" type="ORF">FIBSPDRAFT_769812</name>
</gene>
<feature type="compositionally biased region" description="Polar residues" evidence="2">
    <location>
        <begin position="781"/>
        <end position="793"/>
    </location>
</feature>
<keyword evidence="1" id="KW-0479">Metal-binding</keyword>
<dbReference type="Proteomes" id="UP000076532">
    <property type="component" value="Unassembled WGS sequence"/>
</dbReference>
<name>A0A167TFE1_9AGAM</name>
<dbReference type="EMBL" id="KV418256">
    <property type="protein sequence ID" value="KZP02884.1"/>
    <property type="molecule type" value="Genomic_DNA"/>
</dbReference>
<dbReference type="InterPro" id="IPR041078">
    <property type="entry name" value="Plavaka"/>
</dbReference>
<evidence type="ECO:0000259" key="3">
    <source>
        <dbReference type="PROSITE" id="PS50157"/>
    </source>
</evidence>
<keyword evidence="1" id="KW-0862">Zinc</keyword>
<reference evidence="4 5" key="1">
    <citation type="journal article" date="2016" name="Mol. Biol. Evol.">
        <title>Comparative Genomics of Early-Diverging Mushroom-Forming Fungi Provides Insights into the Origins of Lignocellulose Decay Capabilities.</title>
        <authorList>
            <person name="Nagy L.G."/>
            <person name="Riley R."/>
            <person name="Tritt A."/>
            <person name="Adam C."/>
            <person name="Daum C."/>
            <person name="Floudas D."/>
            <person name="Sun H."/>
            <person name="Yadav J.S."/>
            <person name="Pangilinan J."/>
            <person name="Larsson K.H."/>
            <person name="Matsuura K."/>
            <person name="Barry K."/>
            <person name="Labutti K."/>
            <person name="Kuo R."/>
            <person name="Ohm R.A."/>
            <person name="Bhattacharya S.S."/>
            <person name="Shirouzu T."/>
            <person name="Yoshinaga Y."/>
            <person name="Martin F.M."/>
            <person name="Grigoriev I.V."/>
            <person name="Hibbett D.S."/>
        </authorList>
    </citation>
    <scope>NUCLEOTIDE SEQUENCE [LARGE SCALE GENOMIC DNA]</scope>
    <source>
        <strain evidence="4 5">CBS 109695</strain>
    </source>
</reference>
<organism evidence="4 5">
    <name type="scientific">Athelia psychrophila</name>
    <dbReference type="NCBI Taxonomy" id="1759441"/>
    <lineage>
        <taxon>Eukaryota</taxon>
        <taxon>Fungi</taxon>
        <taxon>Dikarya</taxon>
        <taxon>Basidiomycota</taxon>
        <taxon>Agaricomycotina</taxon>
        <taxon>Agaricomycetes</taxon>
        <taxon>Agaricomycetidae</taxon>
        <taxon>Atheliales</taxon>
        <taxon>Atheliaceae</taxon>
        <taxon>Athelia</taxon>
    </lineage>
</organism>
<evidence type="ECO:0000313" key="4">
    <source>
        <dbReference type="EMBL" id="KZP02884.1"/>
    </source>
</evidence>
<dbReference type="Pfam" id="PF18759">
    <property type="entry name" value="Plavaka"/>
    <property type="match status" value="1"/>
</dbReference>
<evidence type="ECO:0000313" key="5">
    <source>
        <dbReference type="Proteomes" id="UP000076532"/>
    </source>
</evidence>
<dbReference type="AlphaFoldDB" id="A0A167TFE1"/>
<accession>A0A167TFE1</accession>
<dbReference type="OrthoDB" id="2687259at2759"/>
<dbReference type="STRING" id="436010.A0A167TFE1"/>
<evidence type="ECO:0000256" key="2">
    <source>
        <dbReference type="SAM" id="MobiDB-lite"/>
    </source>
</evidence>
<keyword evidence="5" id="KW-1185">Reference proteome</keyword>
<proteinExistence type="predicted"/>
<dbReference type="PROSITE" id="PS50157">
    <property type="entry name" value="ZINC_FINGER_C2H2_2"/>
    <property type="match status" value="1"/>
</dbReference>
<dbReference type="GO" id="GO:0008270">
    <property type="term" value="F:zinc ion binding"/>
    <property type="evidence" value="ECO:0007669"/>
    <property type="project" value="UniProtKB-KW"/>
</dbReference>
<feature type="region of interest" description="Disordered" evidence="2">
    <location>
        <begin position="772"/>
        <end position="793"/>
    </location>
</feature>
<evidence type="ECO:0000256" key="1">
    <source>
        <dbReference type="PROSITE-ProRule" id="PRU00042"/>
    </source>
</evidence>
<dbReference type="InterPro" id="IPR013087">
    <property type="entry name" value="Znf_C2H2_type"/>
</dbReference>